<dbReference type="PANTHER" id="PTHR40072:SF1">
    <property type="entry name" value="MOLYBDOPTERIN-GUANINE DINUCLEOTIDE BIOSYNTHESIS ADAPTER PROTEIN"/>
    <property type="match status" value="1"/>
</dbReference>
<reference evidence="3 4" key="1">
    <citation type="submission" date="2018-11" db="EMBL/GenBank/DDBJ databases">
        <title>Genome sequencing of Lautropia sp. KCOM 2505 (= ChDC F240).</title>
        <authorList>
            <person name="Kook J.-K."/>
            <person name="Park S.-N."/>
            <person name="Lim Y.K."/>
        </authorList>
    </citation>
    <scope>NUCLEOTIDE SEQUENCE [LARGE SCALE GENOMIC DNA]</scope>
    <source>
        <strain evidence="3 4">KCOM 2505</strain>
    </source>
</reference>
<dbReference type="NCBIfam" id="TIGR00176">
    <property type="entry name" value="mobB"/>
    <property type="match status" value="1"/>
</dbReference>
<dbReference type="EMBL" id="RRUE01000001">
    <property type="protein sequence ID" value="RRN45732.1"/>
    <property type="molecule type" value="Genomic_DNA"/>
</dbReference>
<proteinExistence type="predicted"/>
<sequence length="222" mass="23825">MGERAETADHAFPAAGQGERTPVGAGGNPSPVYRQEQAGKDVAPVQPGPVVFGFAGWSGSGKTTLIEQLIPRFIRAGLTVSVIKHAHHRVDIDKPGKDSWRHREAGATEVLVTTDQRWALMHELRGAPEPTLEEHLAHMSPCDLVLVEGFKHAAMPKIEVHRPGVGKPLLYPDDPDIVAIATDEALTVPLPQLDINDPDAVVAFILQQTGLKRACALCGTAQ</sequence>
<dbReference type="Pfam" id="PF03205">
    <property type="entry name" value="MobB"/>
    <property type="match status" value="1"/>
</dbReference>
<dbReference type="PANTHER" id="PTHR40072">
    <property type="entry name" value="MOLYBDOPTERIN-GUANINE DINUCLEOTIDE BIOSYNTHESIS ADAPTER PROTEIN-RELATED"/>
    <property type="match status" value="1"/>
</dbReference>
<dbReference type="GO" id="GO:0005525">
    <property type="term" value="F:GTP binding"/>
    <property type="evidence" value="ECO:0007669"/>
    <property type="project" value="InterPro"/>
</dbReference>
<dbReference type="RefSeq" id="WP_125095160.1">
    <property type="nucleotide sequence ID" value="NZ_RRUE01000001.1"/>
</dbReference>
<dbReference type="CDD" id="cd03116">
    <property type="entry name" value="MobB"/>
    <property type="match status" value="1"/>
</dbReference>
<dbReference type="GO" id="GO:0006777">
    <property type="term" value="P:Mo-molybdopterin cofactor biosynthetic process"/>
    <property type="evidence" value="ECO:0007669"/>
    <property type="project" value="InterPro"/>
</dbReference>
<protein>
    <submittedName>
        <fullName evidence="3">Molybdopterin-guanine dinucleotide biosynthesis protein B</fullName>
    </submittedName>
</protein>
<evidence type="ECO:0000313" key="4">
    <source>
        <dbReference type="Proteomes" id="UP000270261"/>
    </source>
</evidence>
<dbReference type="Proteomes" id="UP000270261">
    <property type="component" value="Unassembled WGS sequence"/>
</dbReference>
<dbReference type="SUPFAM" id="SSF52540">
    <property type="entry name" value="P-loop containing nucleoside triphosphate hydrolases"/>
    <property type="match status" value="1"/>
</dbReference>
<organism evidence="3 4">
    <name type="scientific">Lautropia dentalis</name>
    <dbReference type="NCBI Taxonomy" id="2490857"/>
    <lineage>
        <taxon>Bacteria</taxon>
        <taxon>Pseudomonadati</taxon>
        <taxon>Pseudomonadota</taxon>
        <taxon>Betaproteobacteria</taxon>
        <taxon>Burkholderiales</taxon>
        <taxon>Burkholderiaceae</taxon>
        <taxon>Lautropia</taxon>
    </lineage>
</organism>
<dbReference type="AlphaFoldDB" id="A0A426FSQ4"/>
<feature type="domain" description="Molybdopterin-guanine dinucleotide biosynthesis protein B (MobB)" evidence="2">
    <location>
        <begin position="51"/>
        <end position="183"/>
    </location>
</feature>
<dbReference type="InterPro" id="IPR052539">
    <property type="entry name" value="MGD_biosynthesis_adapter"/>
</dbReference>
<comment type="caution">
    <text evidence="3">The sequence shown here is derived from an EMBL/GenBank/DDBJ whole genome shotgun (WGS) entry which is preliminary data.</text>
</comment>
<dbReference type="OrthoDB" id="9804758at2"/>
<dbReference type="InterPro" id="IPR027417">
    <property type="entry name" value="P-loop_NTPase"/>
</dbReference>
<accession>A0A426FSQ4</accession>
<dbReference type="Gene3D" id="3.40.50.300">
    <property type="entry name" value="P-loop containing nucleotide triphosphate hydrolases"/>
    <property type="match status" value="1"/>
</dbReference>
<dbReference type="InterPro" id="IPR004435">
    <property type="entry name" value="MobB_dom"/>
</dbReference>
<feature type="region of interest" description="Disordered" evidence="1">
    <location>
        <begin position="1"/>
        <end position="38"/>
    </location>
</feature>
<gene>
    <name evidence="3" type="primary">mobB</name>
    <name evidence="3" type="ORF">EHV23_06180</name>
</gene>
<keyword evidence="4" id="KW-1185">Reference proteome</keyword>
<evidence type="ECO:0000313" key="3">
    <source>
        <dbReference type="EMBL" id="RRN45732.1"/>
    </source>
</evidence>
<name>A0A426FSQ4_9BURK</name>
<evidence type="ECO:0000256" key="1">
    <source>
        <dbReference type="SAM" id="MobiDB-lite"/>
    </source>
</evidence>
<evidence type="ECO:0000259" key="2">
    <source>
        <dbReference type="Pfam" id="PF03205"/>
    </source>
</evidence>